<feature type="compositionally biased region" description="Polar residues" evidence="1">
    <location>
        <begin position="47"/>
        <end position="56"/>
    </location>
</feature>
<dbReference type="EMBL" id="QGKX02000095">
    <property type="protein sequence ID" value="KAF3573412.1"/>
    <property type="molecule type" value="Genomic_DNA"/>
</dbReference>
<feature type="region of interest" description="Disordered" evidence="1">
    <location>
        <begin position="1"/>
        <end position="82"/>
    </location>
</feature>
<comment type="caution">
    <text evidence="2">The sequence shown here is derived from an EMBL/GenBank/DDBJ whole genome shotgun (WGS) entry which is preliminary data.</text>
</comment>
<protein>
    <submittedName>
        <fullName evidence="2">Uncharacterized protein</fullName>
    </submittedName>
</protein>
<sequence length="82" mass="9088">MAQGPQTLRRGCSGRAGRKQNTCYDLDDPPSTCRSPQLSRPIHAQPPTLSTVTTIRRSSEPKEPPRHRISTPPCHPAGEFNR</sequence>
<dbReference type="Proteomes" id="UP000712600">
    <property type="component" value="Unassembled WGS sequence"/>
</dbReference>
<accession>A0A8S9RM66</accession>
<reference evidence="2" key="1">
    <citation type="submission" date="2019-12" db="EMBL/GenBank/DDBJ databases">
        <title>Genome sequencing and annotation of Brassica cretica.</title>
        <authorList>
            <person name="Studholme D.J."/>
            <person name="Sarris P."/>
        </authorList>
    </citation>
    <scope>NUCLEOTIDE SEQUENCE</scope>
    <source>
        <strain evidence="2">PFS-109/04</strain>
        <tissue evidence="2">Leaf</tissue>
    </source>
</reference>
<proteinExistence type="predicted"/>
<evidence type="ECO:0000313" key="2">
    <source>
        <dbReference type="EMBL" id="KAF3573412.1"/>
    </source>
</evidence>
<feature type="compositionally biased region" description="Basic and acidic residues" evidence="1">
    <location>
        <begin position="57"/>
        <end position="66"/>
    </location>
</feature>
<name>A0A8S9RM66_BRACR</name>
<evidence type="ECO:0000313" key="3">
    <source>
        <dbReference type="Proteomes" id="UP000712600"/>
    </source>
</evidence>
<gene>
    <name evidence="2" type="ORF">F2Q69_00061800</name>
</gene>
<dbReference type="AlphaFoldDB" id="A0A8S9RM66"/>
<evidence type="ECO:0000256" key="1">
    <source>
        <dbReference type="SAM" id="MobiDB-lite"/>
    </source>
</evidence>
<organism evidence="2 3">
    <name type="scientific">Brassica cretica</name>
    <name type="common">Mustard</name>
    <dbReference type="NCBI Taxonomy" id="69181"/>
    <lineage>
        <taxon>Eukaryota</taxon>
        <taxon>Viridiplantae</taxon>
        <taxon>Streptophyta</taxon>
        <taxon>Embryophyta</taxon>
        <taxon>Tracheophyta</taxon>
        <taxon>Spermatophyta</taxon>
        <taxon>Magnoliopsida</taxon>
        <taxon>eudicotyledons</taxon>
        <taxon>Gunneridae</taxon>
        <taxon>Pentapetalae</taxon>
        <taxon>rosids</taxon>
        <taxon>malvids</taxon>
        <taxon>Brassicales</taxon>
        <taxon>Brassicaceae</taxon>
        <taxon>Brassiceae</taxon>
        <taxon>Brassica</taxon>
    </lineage>
</organism>